<organism evidence="2 3">
    <name type="scientific">Teretinema zuelzerae</name>
    <dbReference type="NCBI Taxonomy" id="156"/>
    <lineage>
        <taxon>Bacteria</taxon>
        <taxon>Pseudomonadati</taxon>
        <taxon>Spirochaetota</taxon>
        <taxon>Spirochaetia</taxon>
        <taxon>Spirochaetales</taxon>
        <taxon>Treponemataceae</taxon>
        <taxon>Teretinema</taxon>
    </lineage>
</organism>
<dbReference type="InterPro" id="IPR011042">
    <property type="entry name" value="6-blade_b-propeller_TolB-like"/>
</dbReference>
<comment type="caution">
    <text evidence="2">The sequence shown here is derived from an EMBL/GenBank/DDBJ whole genome shotgun (WGS) entry which is preliminary data.</text>
</comment>
<dbReference type="RefSeq" id="WP_230755415.1">
    <property type="nucleotide sequence ID" value="NZ_JAINWA010000003.1"/>
</dbReference>
<keyword evidence="3" id="KW-1185">Reference proteome</keyword>
<accession>A0AAE3EJT9</accession>
<reference evidence="2" key="1">
    <citation type="submission" date="2021-08" db="EMBL/GenBank/DDBJ databases">
        <title>Comparative analyses of Brucepasteria parasyntrophica and Teretinema zuelzerae.</title>
        <authorList>
            <person name="Song Y."/>
            <person name="Brune A."/>
        </authorList>
    </citation>
    <scope>NUCLEOTIDE SEQUENCE</scope>
    <source>
        <strain evidence="2">DSM 1903</strain>
    </source>
</reference>
<dbReference type="SUPFAM" id="SSF82171">
    <property type="entry name" value="DPP6 N-terminal domain-like"/>
    <property type="match status" value="1"/>
</dbReference>
<feature type="signal peptide" evidence="1">
    <location>
        <begin position="1"/>
        <end position="19"/>
    </location>
</feature>
<gene>
    <name evidence="2" type="ORF">K7J14_08945</name>
</gene>
<dbReference type="Proteomes" id="UP001198163">
    <property type="component" value="Unassembled WGS sequence"/>
</dbReference>
<evidence type="ECO:0000256" key="1">
    <source>
        <dbReference type="SAM" id="SignalP"/>
    </source>
</evidence>
<name>A0AAE3EJT9_9SPIR</name>
<feature type="chain" id="PRO_5042125177" evidence="1">
    <location>
        <begin position="20"/>
        <end position="947"/>
    </location>
</feature>
<dbReference type="EMBL" id="JAINWA010000003">
    <property type="protein sequence ID" value="MCD1654829.1"/>
    <property type="molecule type" value="Genomic_DNA"/>
</dbReference>
<dbReference type="AlphaFoldDB" id="A0AAE3EJT9"/>
<evidence type="ECO:0000313" key="3">
    <source>
        <dbReference type="Proteomes" id="UP001198163"/>
    </source>
</evidence>
<protein>
    <submittedName>
        <fullName evidence="2">Uncharacterized protein</fullName>
    </submittedName>
</protein>
<keyword evidence="1" id="KW-0732">Signal</keyword>
<dbReference type="Gene3D" id="2.120.10.30">
    <property type="entry name" value="TolB, C-terminal domain"/>
    <property type="match status" value="1"/>
</dbReference>
<proteinExistence type="predicted"/>
<sequence length="947" mass="103610">MRRLLLLSALLFVSLQWSAFSSAKDPEQVLSTRHFDIIYSPPSEAAALLLAEYADGFADEICSFLNAPLKDRIPVYLDARVEDINGYYTGHPYSRIYLYDTVPLEGSLAVFSDSLLMIFYHELTHAVSLTMRTPFWQLASVVFGDIVSVNQFFTMPLSFIEGVTVSFESAKGEGRLNDDRIQAYLVHERLSGRFLSWKEASGARDVYPGAKTAYIYGGAFSAWLQKEYGMERYARLWKTGSGLHILHPGLRAVFRDAYGETLDSAWTRFSESFALPVLSSRSPETVPGGEKGRFSVLTSGNTGVAWFDPDSGAVTLARDGQKPDRLFRASSGLHRLSFSPDGNFLLVSGVSARGRKIVQEVRVYDVENRRFTGERFSGLRDAAFAGDSRRIVGVRTRSQESSLVLLSRSGGEERTLMTSGLSERPGLVFSPSWMPSGSIAFLGCDGPNRWIGSVDPETGEVSLLTGAIPQVRDLQSLSIKTGDFLSFAWTGPQGLIRWGFYDMNAETFLLQEEDYPGVLHSPVLGPSGDSVVWIADFPDYRRLDRVPLNPASYAEGFPPTEQMDAKPVNRARNPVEGASLGAIEAKPYRGWKWFGDGFFYPLFSSQPLGAGNGEWTGGFAWITSDPGEFATLSFSPVFHVDPRFLEYSLSSAFAFDSCTVSAAVSDRLLPAVSVFDPYRELLFSTGISRTFTAWNYGTSLSSSLNAGVRGFAGGIVGADPYSAEFSTFSAFLSGELEFSDVKTTALQGFPLFRNTSTGWLSAVSGDLILPLPGETPVPALHGLLRMFAPVLPVEISLSASAARGLVFAPDGTWVNADRAREYSAGTKRYIPLFPEYKNAYEAARATDTAFGAVGTLKVLSLEIQEGVPLLPVYFNRFLMEAGYKGALFGFGGDPLWLDSVYGSASLHGTPIIGILSRTVFGAEFQYTVPLRGGSRYWSVGAVFNSDL</sequence>
<evidence type="ECO:0000313" key="2">
    <source>
        <dbReference type="EMBL" id="MCD1654829.1"/>
    </source>
</evidence>